<dbReference type="AlphaFoldDB" id="A0A917DV23"/>
<dbReference type="EMBL" id="BMIP01000005">
    <property type="protein sequence ID" value="GGD73843.1"/>
    <property type="molecule type" value="Genomic_DNA"/>
</dbReference>
<dbReference type="OrthoDB" id="6576970at2"/>
<evidence type="ECO:0000313" key="2">
    <source>
        <dbReference type="EMBL" id="GGD73843.1"/>
    </source>
</evidence>
<gene>
    <name evidence="2" type="ORF">GCM10010990_24330</name>
</gene>
<dbReference type="RefSeq" id="WP_156522171.1">
    <property type="nucleotide sequence ID" value="NZ_BMIP01000005.1"/>
</dbReference>
<evidence type="ECO:0000256" key="1">
    <source>
        <dbReference type="SAM" id="MobiDB-lite"/>
    </source>
</evidence>
<protein>
    <submittedName>
        <fullName evidence="2">Uncharacterized protein</fullName>
    </submittedName>
</protein>
<organism evidence="2 3">
    <name type="scientific">Croceicoccus mobilis</name>
    <dbReference type="NCBI Taxonomy" id="1703339"/>
    <lineage>
        <taxon>Bacteria</taxon>
        <taxon>Pseudomonadati</taxon>
        <taxon>Pseudomonadota</taxon>
        <taxon>Alphaproteobacteria</taxon>
        <taxon>Sphingomonadales</taxon>
        <taxon>Erythrobacteraceae</taxon>
        <taxon>Croceicoccus</taxon>
    </lineage>
</organism>
<accession>A0A917DV23</accession>
<keyword evidence="3" id="KW-1185">Reference proteome</keyword>
<sequence>MIDRLLADHSSNLLGKVRNKAQLSDIVRELFGENTGNASARELAQAWSDAAEMLRMRFNAAGGDIGRLERWGLPQAHDSQAVRKAGFDAWRAEILPRLDPERMIDKTTGQPFTPEALDGALREIFETIRSDGMNKVENPGAAGGKSMANQRGDARFFVFRSADDWMAYSEAFGAGNAFDAMMGHIDMLSRDIAMMEVLGPNPNATIDWVKGSIDKSAKIDQAPNSAAPEAAHKGAAVIDRLWRELKGENSRPESRKLALAFSSLRSLQTAAKLGGAFLSGFSDQAFSMTTRAFNGLSIASSVTDHMKLFRPGSKADQLAAVRLGLIADEWSSRTASQNRYLAEELTGEVSRRLAEGVLRVSGLSRWTQTGRWAFGMEYLGHVTAEAGKSWDNLHPAFRGSLERYGIDAAGWDAIRATPTVMEKGVPWIKPDTIADRELGDRLLEAVLTETDYAVPVPDLRTRAVMNSVAPKGTIPGELIRSAAQFKGFGVSIALMHGRRIMEAGGWKGAGYAAGLVGLSTVIGGISVLSKDIAAGRDPREVDGNFWLASMLQGGGLGIFGDFVNSANSRFGGGITQTLAGPMAQDVDGILNIAHSKKPAAKAVKEGSSLIPGQSLWYLSLAFDRMVADQLYEAADPDYRKSWKRMDRWADEQGTQYWWAPGDATPERAPDMGNITERNGR</sequence>
<evidence type="ECO:0000313" key="3">
    <source>
        <dbReference type="Proteomes" id="UP000612349"/>
    </source>
</evidence>
<reference evidence="2" key="1">
    <citation type="journal article" date="2014" name="Int. J. Syst. Evol. Microbiol.">
        <title>Complete genome sequence of Corynebacterium casei LMG S-19264T (=DSM 44701T), isolated from a smear-ripened cheese.</title>
        <authorList>
            <consortium name="US DOE Joint Genome Institute (JGI-PGF)"/>
            <person name="Walter F."/>
            <person name="Albersmeier A."/>
            <person name="Kalinowski J."/>
            <person name="Ruckert C."/>
        </authorList>
    </citation>
    <scope>NUCLEOTIDE SEQUENCE</scope>
    <source>
        <strain evidence="2">CGMCC 1.15360</strain>
    </source>
</reference>
<feature type="region of interest" description="Disordered" evidence="1">
    <location>
        <begin position="658"/>
        <end position="680"/>
    </location>
</feature>
<reference evidence="2" key="2">
    <citation type="submission" date="2020-09" db="EMBL/GenBank/DDBJ databases">
        <authorList>
            <person name="Sun Q."/>
            <person name="Zhou Y."/>
        </authorList>
    </citation>
    <scope>NUCLEOTIDE SEQUENCE</scope>
    <source>
        <strain evidence="2">CGMCC 1.15360</strain>
    </source>
</reference>
<comment type="caution">
    <text evidence="2">The sequence shown here is derived from an EMBL/GenBank/DDBJ whole genome shotgun (WGS) entry which is preliminary data.</text>
</comment>
<proteinExistence type="predicted"/>
<dbReference type="Proteomes" id="UP000612349">
    <property type="component" value="Unassembled WGS sequence"/>
</dbReference>
<name>A0A917DV23_9SPHN</name>